<comment type="caution">
    <text evidence="2">The sequence shown here is derived from an EMBL/GenBank/DDBJ whole genome shotgun (WGS) entry which is preliminary data.</text>
</comment>
<dbReference type="Proteomes" id="UP001304895">
    <property type="component" value="Unassembled WGS sequence"/>
</dbReference>
<sequence>MMQPRYGAGAPQHRARTARTSAVSNCPLRPTNPGASSLCRVAPRGCTAVQGAIIDSARRRDSHHQMVCPSLDLGWHTTPVSAPSLPTTVRKVLYCSAQWNCIPESALGLAAALPAASKWLHPISGQQGRRRNGSHETTLLRFYRQHGTQCQSAL</sequence>
<dbReference type="AlphaFoldDB" id="A0AAN6UTE3"/>
<evidence type="ECO:0000313" key="3">
    <source>
        <dbReference type="Proteomes" id="UP001304895"/>
    </source>
</evidence>
<reference evidence="2" key="2">
    <citation type="submission" date="2023-05" db="EMBL/GenBank/DDBJ databases">
        <authorList>
            <consortium name="Lawrence Berkeley National Laboratory"/>
            <person name="Steindorff A."/>
            <person name="Hensen N."/>
            <person name="Bonometti L."/>
            <person name="Westerberg I."/>
            <person name="Brannstrom I.O."/>
            <person name="Guillou S."/>
            <person name="Cros-Aarteil S."/>
            <person name="Calhoun S."/>
            <person name="Haridas S."/>
            <person name="Kuo A."/>
            <person name="Mondo S."/>
            <person name="Pangilinan J."/>
            <person name="Riley R."/>
            <person name="Labutti K."/>
            <person name="Andreopoulos B."/>
            <person name="Lipzen A."/>
            <person name="Chen C."/>
            <person name="Yanf M."/>
            <person name="Daum C."/>
            <person name="Ng V."/>
            <person name="Clum A."/>
            <person name="Ohm R."/>
            <person name="Martin F."/>
            <person name="Silar P."/>
            <person name="Natvig D."/>
            <person name="Lalanne C."/>
            <person name="Gautier V."/>
            <person name="Ament-Velasquez S.L."/>
            <person name="Kruys A."/>
            <person name="Hutchinson M.I."/>
            <person name="Powell A.J."/>
            <person name="Barry K."/>
            <person name="Miller A.N."/>
            <person name="Grigoriev I.V."/>
            <person name="Debuchy R."/>
            <person name="Gladieux P."/>
            <person name="Thoren M.H."/>
            <person name="Johannesson H."/>
        </authorList>
    </citation>
    <scope>NUCLEOTIDE SEQUENCE</scope>
    <source>
        <strain evidence="2">CBS 123565</strain>
    </source>
</reference>
<evidence type="ECO:0000256" key="1">
    <source>
        <dbReference type="SAM" id="MobiDB-lite"/>
    </source>
</evidence>
<proteinExistence type="predicted"/>
<evidence type="ECO:0000313" key="2">
    <source>
        <dbReference type="EMBL" id="KAK4138580.1"/>
    </source>
</evidence>
<accession>A0AAN6UTE3</accession>
<gene>
    <name evidence="2" type="ORF">BT67DRAFT_14666</name>
</gene>
<protein>
    <submittedName>
        <fullName evidence="2">Uncharacterized protein</fullName>
    </submittedName>
</protein>
<dbReference type="EMBL" id="MU853401">
    <property type="protein sequence ID" value="KAK4138580.1"/>
    <property type="molecule type" value="Genomic_DNA"/>
</dbReference>
<keyword evidence="3" id="KW-1185">Reference proteome</keyword>
<reference evidence="2" key="1">
    <citation type="journal article" date="2023" name="Mol. Phylogenet. Evol.">
        <title>Genome-scale phylogeny and comparative genomics of the fungal order Sordariales.</title>
        <authorList>
            <person name="Hensen N."/>
            <person name="Bonometti L."/>
            <person name="Westerberg I."/>
            <person name="Brannstrom I.O."/>
            <person name="Guillou S."/>
            <person name="Cros-Aarteil S."/>
            <person name="Calhoun S."/>
            <person name="Haridas S."/>
            <person name="Kuo A."/>
            <person name="Mondo S."/>
            <person name="Pangilinan J."/>
            <person name="Riley R."/>
            <person name="LaButti K."/>
            <person name="Andreopoulos B."/>
            <person name="Lipzen A."/>
            <person name="Chen C."/>
            <person name="Yan M."/>
            <person name="Daum C."/>
            <person name="Ng V."/>
            <person name="Clum A."/>
            <person name="Steindorff A."/>
            <person name="Ohm R.A."/>
            <person name="Martin F."/>
            <person name="Silar P."/>
            <person name="Natvig D.O."/>
            <person name="Lalanne C."/>
            <person name="Gautier V."/>
            <person name="Ament-Velasquez S.L."/>
            <person name="Kruys A."/>
            <person name="Hutchinson M.I."/>
            <person name="Powell A.J."/>
            <person name="Barry K."/>
            <person name="Miller A.N."/>
            <person name="Grigoriev I.V."/>
            <person name="Debuchy R."/>
            <person name="Gladieux P."/>
            <person name="Hiltunen Thoren M."/>
            <person name="Johannesson H."/>
        </authorList>
    </citation>
    <scope>NUCLEOTIDE SEQUENCE</scope>
    <source>
        <strain evidence="2">CBS 123565</strain>
    </source>
</reference>
<name>A0AAN6UTE3_9PEZI</name>
<organism evidence="2 3">
    <name type="scientific">Trichocladium antarcticum</name>
    <dbReference type="NCBI Taxonomy" id="1450529"/>
    <lineage>
        <taxon>Eukaryota</taxon>
        <taxon>Fungi</taxon>
        <taxon>Dikarya</taxon>
        <taxon>Ascomycota</taxon>
        <taxon>Pezizomycotina</taxon>
        <taxon>Sordariomycetes</taxon>
        <taxon>Sordariomycetidae</taxon>
        <taxon>Sordariales</taxon>
        <taxon>Chaetomiaceae</taxon>
        <taxon>Trichocladium</taxon>
    </lineage>
</organism>
<feature type="region of interest" description="Disordered" evidence="1">
    <location>
        <begin position="1"/>
        <end position="27"/>
    </location>
</feature>